<dbReference type="InterPro" id="IPR018044">
    <property type="entry name" value="Peptidase_S11"/>
</dbReference>
<dbReference type="GO" id="GO:0071555">
    <property type="term" value="P:cell wall organization"/>
    <property type="evidence" value="ECO:0007669"/>
    <property type="project" value="UniProtKB-KW"/>
</dbReference>
<keyword evidence="9" id="KW-0133">Cell shape</keyword>
<dbReference type="Gene3D" id="3.40.710.10">
    <property type="entry name" value="DD-peptidase/beta-lactamase superfamily"/>
    <property type="match status" value="1"/>
</dbReference>
<dbReference type="AlphaFoldDB" id="A0A4Q2U9I2"/>
<accession>A0A4Q2U9I2</accession>
<dbReference type="InterPro" id="IPR001967">
    <property type="entry name" value="Peptidase_S11_N"/>
</dbReference>
<evidence type="ECO:0000256" key="15">
    <source>
        <dbReference type="RuleBase" id="RU004016"/>
    </source>
</evidence>
<reference evidence="19 20" key="2">
    <citation type="submission" date="2019-02" db="EMBL/GenBank/DDBJ databases">
        <title>'Lichenibacterium ramalinii' gen. nov. sp. nov., 'Lichenibacterium minor' gen. nov. sp. nov.</title>
        <authorList>
            <person name="Pankratov T."/>
        </authorList>
    </citation>
    <scope>NUCLEOTIDE SEQUENCE [LARGE SCALE GENOMIC DNA]</scope>
    <source>
        <strain evidence="19 20">RmlP026</strain>
    </source>
</reference>
<evidence type="ECO:0000256" key="13">
    <source>
        <dbReference type="PIRSR" id="PIRSR618044-1"/>
    </source>
</evidence>
<organism evidence="19 20">
    <name type="scientific">Lichenibacterium minor</name>
    <dbReference type="NCBI Taxonomy" id="2316528"/>
    <lineage>
        <taxon>Bacteria</taxon>
        <taxon>Pseudomonadati</taxon>
        <taxon>Pseudomonadota</taxon>
        <taxon>Alphaproteobacteria</taxon>
        <taxon>Hyphomicrobiales</taxon>
        <taxon>Lichenihabitantaceae</taxon>
        <taxon>Lichenibacterium</taxon>
    </lineage>
</organism>
<comment type="caution">
    <text evidence="19">The sequence shown here is derived from an EMBL/GenBank/DDBJ whole genome shotgun (WGS) entry which is preliminary data.</text>
</comment>
<dbReference type="PANTHER" id="PTHR21581:SF6">
    <property type="entry name" value="TRAFFICKING PROTEIN PARTICLE COMPLEX SUBUNIT 12"/>
    <property type="match status" value="1"/>
</dbReference>
<feature type="active site" description="Proton acceptor" evidence="13">
    <location>
        <position position="59"/>
    </location>
</feature>
<dbReference type="GO" id="GO:0006508">
    <property type="term" value="P:proteolysis"/>
    <property type="evidence" value="ECO:0007669"/>
    <property type="project" value="UniProtKB-KW"/>
</dbReference>
<gene>
    <name evidence="19" type="ORF">D3273_11500</name>
</gene>
<evidence type="ECO:0000313" key="19">
    <source>
        <dbReference type="EMBL" id="RYC31757.1"/>
    </source>
</evidence>
<proteinExistence type="inferred from homology"/>
<evidence type="ECO:0000256" key="16">
    <source>
        <dbReference type="SAM" id="MobiDB-lite"/>
    </source>
</evidence>
<keyword evidence="8" id="KW-0378">Hydrolase</keyword>
<comment type="catalytic activity">
    <reaction evidence="12">
        <text>Preferential cleavage: (Ac)2-L-Lys-D-Ala-|-D-Ala. Also transpeptidation of peptidyl-alanyl moieties that are N-acyl substituents of D-alanine.</text>
        <dbReference type="EC" id="3.4.16.4"/>
    </reaction>
</comment>
<dbReference type="GO" id="GO:0009252">
    <property type="term" value="P:peptidoglycan biosynthetic process"/>
    <property type="evidence" value="ECO:0007669"/>
    <property type="project" value="UniProtKB-UniPathway"/>
</dbReference>
<dbReference type="GO" id="GO:0008360">
    <property type="term" value="P:regulation of cell shape"/>
    <property type="evidence" value="ECO:0007669"/>
    <property type="project" value="UniProtKB-KW"/>
</dbReference>
<evidence type="ECO:0000259" key="18">
    <source>
        <dbReference type="SMART" id="SM00936"/>
    </source>
</evidence>
<feature type="domain" description="Peptidase S11 D-Ala-D-Ala carboxypeptidase A C-terminal" evidence="18">
    <location>
        <begin position="273"/>
        <end position="363"/>
    </location>
</feature>
<feature type="region of interest" description="Disordered" evidence="16">
    <location>
        <begin position="386"/>
        <end position="408"/>
    </location>
</feature>
<dbReference type="Pfam" id="PF07943">
    <property type="entry name" value="PBP5_C"/>
    <property type="match status" value="1"/>
</dbReference>
<evidence type="ECO:0000256" key="2">
    <source>
        <dbReference type="ARBA" id="ARBA00004752"/>
    </source>
</evidence>
<evidence type="ECO:0000256" key="3">
    <source>
        <dbReference type="ARBA" id="ARBA00007164"/>
    </source>
</evidence>
<dbReference type="SUPFAM" id="SSF69189">
    <property type="entry name" value="Penicillin-binding protein associated domain"/>
    <property type="match status" value="1"/>
</dbReference>
<reference evidence="19 20" key="1">
    <citation type="submission" date="2018-12" db="EMBL/GenBank/DDBJ databases">
        <authorList>
            <person name="Grouzdev D.S."/>
            <person name="Krutkina M.S."/>
        </authorList>
    </citation>
    <scope>NUCLEOTIDE SEQUENCE [LARGE SCALE GENOMIC DNA]</scope>
    <source>
        <strain evidence="19 20">RmlP026</strain>
    </source>
</reference>
<dbReference type="InterPro" id="IPR012338">
    <property type="entry name" value="Beta-lactam/transpept-like"/>
</dbReference>
<feature type="binding site" evidence="14">
    <location>
        <position position="223"/>
    </location>
    <ligand>
        <name>substrate</name>
    </ligand>
</feature>
<evidence type="ECO:0000256" key="14">
    <source>
        <dbReference type="PIRSR" id="PIRSR618044-2"/>
    </source>
</evidence>
<dbReference type="OrthoDB" id="9795979at2"/>
<dbReference type="SMART" id="SM00936">
    <property type="entry name" value="PBP5_C"/>
    <property type="match status" value="1"/>
</dbReference>
<comment type="similarity">
    <text evidence="3 15">Belongs to the peptidase S11 family.</text>
</comment>
<evidence type="ECO:0000256" key="5">
    <source>
        <dbReference type="ARBA" id="ARBA00022645"/>
    </source>
</evidence>
<protein>
    <recommendedName>
        <fullName evidence="4">serine-type D-Ala-D-Ala carboxypeptidase</fullName>
        <ecNumber evidence="4">3.4.16.4</ecNumber>
    </recommendedName>
</protein>
<evidence type="ECO:0000256" key="8">
    <source>
        <dbReference type="ARBA" id="ARBA00022801"/>
    </source>
</evidence>
<dbReference type="InterPro" id="IPR012907">
    <property type="entry name" value="Peptidase_S11_C"/>
</dbReference>
<dbReference type="GO" id="GO:0009002">
    <property type="term" value="F:serine-type D-Ala-D-Ala carboxypeptidase activity"/>
    <property type="evidence" value="ECO:0007669"/>
    <property type="project" value="UniProtKB-EC"/>
</dbReference>
<dbReference type="UniPathway" id="UPA00219"/>
<evidence type="ECO:0000256" key="4">
    <source>
        <dbReference type="ARBA" id="ARBA00012448"/>
    </source>
</evidence>
<evidence type="ECO:0000256" key="1">
    <source>
        <dbReference type="ARBA" id="ARBA00003217"/>
    </source>
</evidence>
<evidence type="ECO:0000256" key="7">
    <source>
        <dbReference type="ARBA" id="ARBA00022729"/>
    </source>
</evidence>
<evidence type="ECO:0000256" key="10">
    <source>
        <dbReference type="ARBA" id="ARBA00022984"/>
    </source>
</evidence>
<feature type="active site" evidence="13">
    <location>
        <position position="121"/>
    </location>
</feature>
<name>A0A4Q2U9I2_9HYPH</name>
<feature type="active site" description="Acyl-ester intermediate" evidence="13">
    <location>
        <position position="56"/>
    </location>
</feature>
<dbReference type="PRINTS" id="PR00725">
    <property type="entry name" value="DADACBPTASE1"/>
</dbReference>
<keyword evidence="5 19" id="KW-0121">Carboxypeptidase</keyword>
<comment type="function">
    <text evidence="1">Removes C-terminal D-alanyl residues from sugar-peptide cell wall precursors.</text>
</comment>
<keyword evidence="7 17" id="KW-0732">Signal</keyword>
<dbReference type="InterPro" id="IPR037167">
    <property type="entry name" value="Peptidase_S11_C_sf"/>
</dbReference>
<feature type="signal peptide" evidence="17">
    <location>
        <begin position="1"/>
        <end position="21"/>
    </location>
</feature>
<dbReference type="EC" id="3.4.16.4" evidence="4"/>
<keyword evidence="6" id="KW-0645">Protease</keyword>
<evidence type="ECO:0000256" key="12">
    <source>
        <dbReference type="ARBA" id="ARBA00034000"/>
    </source>
</evidence>
<dbReference type="Gene3D" id="2.60.410.10">
    <property type="entry name" value="D-Ala-D-Ala carboxypeptidase, C-terminal domain"/>
    <property type="match status" value="1"/>
</dbReference>
<evidence type="ECO:0000313" key="20">
    <source>
        <dbReference type="Proteomes" id="UP000290759"/>
    </source>
</evidence>
<evidence type="ECO:0000256" key="11">
    <source>
        <dbReference type="ARBA" id="ARBA00023316"/>
    </source>
</evidence>
<evidence type="ECO:0000256" key="17">
    <source>
        <dbReference type="SAM" id="SignalP"/>
    </source>
</evidence>
<sequence length="408" mass="43200">MPTRFFLIAALLGCAVPPARAAEAFQTAAPFALLLDADTGSVLFDKNGDKQMAPASTTKILTAEIAFREIKEGRLKLDDVFLVSENAWRSGGAKSGGSTMFAALNSRIPVEDLIQGLVVQSGNDAAIALAEGISGSEDSFAALMNRRAHELGMDHSVFKNPWGRGDPNQRVTPRDMATLARHVIHTYPDFYRYFGEREFTWNRVRQLNRNPLLGMNIGADGLKTGDIAESGFGLVGSAVQNGERLIVVVNGLRTAKDRATESFKLLTWGFRNFEPRDLYGADEVVGTAQVFGGEVGEVPLVAGAPVKLLVPRGAGETLSGRITYRGPLRAPVQQGATVAELHVAHDGADILVVPLKAAAAVGTGSLPRRALDAGWELGATLIRQNFGRPPGAGAGPGGRAEQPAGAAP</sequence>
<dbReference type="EMBL" id="QYBB01000011">
    <property type="protein sequence ID" value="RYC31757.1"/>
    <property type="molecule type" value="Genomic_DNA"/>
</dbReference>
<keyword evidence="11" id="KW-0961">Cell wall biogenesis/degradation</keyword>
<dbReference type="Proteomes" id="UP000290759">
    <property type="component" value="Unassembled WGS sequence"/>
</dbReference>
<feature type="compositionally biased region" description="Low complexity" evidence="16">
    <location>
        <begin position="399"/>
        <end position="408"/>
    </location>
</feature>
<keyword evidence="10" id="KW-0573">Peptidoglycan synthesis</keyword>
<dbReference type="InterPro" id="IPR015956">
    <property type="entry name" value="Peniciliin-bd_prot_C_sf"/>
</dbReference>
<evidence type="ECO:0000256" key="9">
    <source>
        <dbReference type="ARBA" id="ARBA00022960"/>
    </source>
</evidence>
<comment type="pathway">
    <text evidence="2">Cell wall biogenesis; peptidoglycan biosynthesis.</text>
</comment>
<dbReference type="PANTHER" id="PTHR21581">
    <property type="entry name" value="D-ALANYL-D-ALANINE CARBOXYPEPTIDASE"/>
    <property type="match status" value="1"/>
</dbReference>
<evidence type="ECO:0000256" key="6">
    <source>
        <dbReference type="ARBA" id="ARBA00022670"/>
    </source>
</evidence>
<dbReference type="RefSeq" id="WP_129226635.1">
    <property type="nucleotide sequence ID" value="NZ_QYBB01000011.1"/>
</dbReference>
<feature type="chain" id="PRO_5020930478" description="serine-type D-Ala-D-Ala carboxypeptidase" evidence="17">
    <location>
        <begin position="22"/>
        <end position="408"/>
    </location>
</feature>
<dbReference type="SUPFAM" id="SSF56601">
    <property type="entry name" value="beta-lactamase/transpeptidase-like"/>
    <property type="match status" value="1"/>
</dbReference>
<dbReference type="Pfam" id="PF00768">
    <property type="entry name" value="Peptidase_S11"/>
    <property type="match status" value="1"/>
</dbReference>
<keyword evidence="20" id="KW-1185">Reference proteome</keyword>